<dbReference type="AlphaFoldDB" id="A0A4V2FTR9"/>
<keyword evidence="4" id="KW-1185">Reference proteome</keyword>
<dbReference type="Gene3D" id="3.50.50.60">
    <property type="entry name" value="FAD/NAD(P)-binding domain"/>
    <property type="match status" value="1"/>
</dbReference>
<comment type="caution">
    <text evidence="3">The sequence shown here is derived from an EMBL/GenBank/DDBJ whole genome shotgun (WGS) entry which is preliminary data.</text>
</comment>
<dbReference type="GO" id="GO:0005737">
    <property type="term" value="C:cytoplasm"/>
    <property type="evidence" value="ECO:0007669"/>
    <property type="project" value="TreeGrafter"/>
</dbReference>
<name>A0A4V2FTR9_9BURK</name>
<dbReference type="Gene3D" id="3.30.9.10">
    <property type="entry name" value="D-Amino Acid Oxidase, subunit A, domain 2"/>
    <property type="match status" value="1"/>
</dbReference>
<sequence length="431" mass="47226">MINNGGYNTPSGWNAVARNRVVGARLQRDLKVRFLVVGAGFAGLAIARRLASRYPDESIALIDALEPAQNSSGRNSGFMINLPFAKIRTSASTAQSQWQTRIMSMGQQLLEQTITHHAIDCDWHTVGHYKAATTAFGVAQLQQLRQTLAVNRIASRRLSTDDIRNELGTTHYLDAIWISQCSLVQPAELIHGLVGSLPKNVQSYFGCPVSGITGNNPHVVKAGTNQICADTVFLAVNTMLAAFGHAKYRQLAMYTYAGLSRPLGEQYRTLLGNQEQWGVTPVEQLEATSRKTADNRLLLRAGFSYKSELAPDQVRQILQAKLRARYPDAPVDMFEHAWGGAVSLTRNGDAVFGQLGRRLYGVSGCNASGILKMTALGSLLADMACDLDSPLLQESQLHCRPGFIPPEPFRTVAVNLNLQKLKRQLQPNQGK</sequence>
<dbReference type="EMBL" id="SHKO01000001">
    <property type="protein sequence ID" value="RZT99195.1"/>
    <property type="molecule type" value="Genomic_DNA"/>
</dbReference>
<dbReference type="PANTHER" id="PTHR13847:SF281">
    <property type="entry name" value="FAD DEPENDENT OXIDOREDUCTASE DOMAIN-CONTAINING PROTEIN"/>
    <property type="match status" value="1"/>
</dbReference>
<gene>
    <name evidence="3" type="ORF">EV681_0978</name>
</gene>
<dbReference type="InterPro" id="IPR006076">
    <property type="entry name" value="FAD-dep_OxRdtase"/>
</dbReference>
<dbReference type="SUPFAM" id="SSF51905">
    <property type="entry name" value="FAD/NAD(P)-binding domain"/>
    <property type="match status" value="1"/>
</dbReference>
<evidence type="ECO:0000259" key="2">
    <source>
        <dbReference type="Pfam" id="PF01266"/>
    </source>
</evidence>
<organism evidence="3 4">
    <name type="scientific">Advenella incenata</name>
    <dbReference type="NCBI Taxonomy" id="267800"/>
    <lineage>
        <taxon>Bacteria</taxon>
        <taxon>Pseudomonadati</taxon>
        <taxon>Pseudomonadota</taxon>
        <taxon>Betaproteobacteria</taxon>
        <taxon>Burkholderiales</taxon>
        <taxon>Alcaligenaceae</taxon>
    </lineage>
</organism>
<evidence type="ECO:0000313" key="4">
    <source>
        <dbReference type="Proteomes" id="UP000293398"/>
    </source>
</evidence>
<dbReference type="Proteomes" id="UP000293398">
    <property type="component" value="Unassembled WGS sequence"/>
</dbReference>
<dbReference type="InterPro" id="IPR036188">
    <property type="entry name" value="FAD/NAD-bd_sf"/>
</dbReference>
<evidence type="ECO:0000313" key="3">
    <source>
        <dbReference type="EMBL" id="RZT99195.1"/>
    </source>
</evidence>
<feature type="domain" description="FAD dependent oxidoreductase" evidence="2">
    <location>
        <begin position="34"/>
        <end position="383"/>
    </location>
</feature>
<dbReference type="PANTHER" id="PTHR13847">
    <property type="entry name" value="SARCOSINE DEHYDROGENASE-RELATED"/>
    <property type="match status" value="1"/>
</dbReference>
<reference evidence="3 4" key="1">
    <citation type="submission" date="2019-02" db="EMBL/GenBank/DDBJ databases">
        <title>Genomic Encyclopedia of Type Strains, Phase IV (KMG-IV): sequencing the most valuable type-strain genomes for metagenomic binning, comparative biology and taxonomic classification.</title>
        <authorList>
            <person name="Goeker M."/>
        </authorList>
    </citation>
    <scope>NUCLEOTIDE SEQUENCE [LARGE SCALE GENOMIC DNA]</scope>
    <source>
        <strain evidence="3 4">DSM 23814</strain>
    </source>
</reference>
<protein>
    <submittedName>
        <fullName evidence="3">Glycine/D-amino acid oxidase-like deaminating enzyme</fullName>
    </submittedName>
</protein>
<accession>A0A4V2FTR9</accession>
<dbReference type="RefSeq" id="WP_165392940.1">
    <property type="nucleotide sequence ID" value="NZ_SHKO01000001.1"/>
</dbReference>
<keyword evidence="1" id="KW-0560">Oxidoreductase</keyword>
<proteinExistence type="predicted"/>
<dbReference type="GO" id="GO:0016491">
    <property type="term" value="F:oxidoreductase activity"/>
    <property type="evidence" value="ECO:0007669"/>
    <property type="project" value="UniProtKB-KW"/>
</dbReference>
<evidence type="ECO:0000256" key="1">
    <source>
        <dbReference type="ARBA" id="ARBA00023002"/>
    </source>
</evidence>
<dbReference type="Pfam" id="PF01266">
    <property type="entry name" value="DAO"/>
    <property type="match status" value="1"/>
</dbReference>